<dbReference type="InterPro" id="IPR000700">
    <property type="entry name" value="PAS-assoc_C"/>
</dbReference>
<organism evidence="10 11">
    <name type="scientific">Mucilaginibacter gilvus</name>
    <dbReference type="NCBI Taxonomy" id="2305909"/>
    <lineage>
        <taxon>Bacteria</taxon>
        <taxon>Pseudomonadati</taxon>
        <taxon>Bacteroidota</taxon>
        <taxon>Sphingobacteriia</taxon>
        <taxon>Sphingobacteriales</taxon>
        <taxon>Sphingobacteriaceae</taxon>
        <taxon>Mucilaginibacter</taxon>
    </lineage>
</organism>
<dbReference type="PANTHER" id="PTHR43711:SF31">
    <property type="entry name" value="HISTIDINE KINASE"/>
    <property type="match status" value="1"/>
</dbReference>
<accession>A0A444MNF4</accession>
<dbReference type="PROSITE" id="PS50109">
    <property type="entry name" value="HIS_KIN"/>
    <property type="match status" value="1"/>
</dbReference>
<dbReference type="InterPro" id="IPR050736">
    <property type="entry name" value="Sensor_HK_Regulatory"/>
</dbReference>
<evidence type="ECO:0000259" key="9">
    <source>
        <dbReference type="PROSITE" id="PS50113"/>
    </source>
</evidence>
<dbReference type="SMART" id="SM00388">
    <property type="entry name" value="HisKA"/>
    <property type="match status" value="1"/>
</dbReference>
<evidence type="ECO:0000256" key="2">
    <source>
        <dbReference type="ARBA" id="ARBA00012438"/>
    </source>
</evidence>
<evidence type="ECO:0000259" key="7">
    <source>
        <dbReference type="PROSITE" id="PS50109"/>
    </source>
</evidence>
<dbReference type="InterPro" id="IPR036097">
    <property type="entry name" value="HisK_dim/P_sf"/>
</dbReference>
<dbReference type="InterPro" id="IPR001610">
    <property type="entry name" value="PAC"/>
</dbReference>
<dbReference type="Gene3D" id="3.30.450.20">
    <property type="entry name" value="PAS domain"/>
    <property type="match status" value="2"/>
</dbReference>
<dbReference type="InterPro" id="IPR003661">
    <property type="entry name" value="HisK_dim/P_dom"/>
</dbReference>
<keyword evidence="11" id="KW-1185">Reference proteome</keyword>
<keyword evidence="5" id="KW-0418">Kinase</keyword>
<dbReference type="InterPro" id="IPR004358">
    <property type="entry name" value="Sig_transdc_His_kin-like_C"/>
</dbReference>
<dbReference type="InterPro" id="IPR036890">
    <property type="entry name" value="HATPase_C_sf"/>
</dbReference>
<evidence type="ECO:0000313" key="10">
    <source>
        <dbReference type="EMBL" id="RWY51228.1"/>
    </source>
</evidence>
<gene>
    <name evidence="10" type="ORF">EPL05_14300</name>
</gene>
<dbReference type="SUPFAM" id="SSF55785">
    <property type="entry name" value="PYP-like sensor domain (PAS domain)"/>
    <property type="match status" value="2"/>
</dbReference>
<dbReference type="InterPro" id="IPR003594">
    <property type="entry name" value="HATPase_dom"/>
</dbReference>
<keyword evidence="3" id="KW-0597">Phosphoprotein</keyword>
<dbReference type="Gene3D" id="1.10.287.130">
    <property type="match status" value="1"/>
</dbReference>
<evidence type="ECO:0000256" key="6">
    <source>
        <dbReference type="ARBA" id="ARBA00023012"/>
    </source>
</evidence>
<dbReference type="Pfam" id="PF13426">
    <property type="entry name" value="PAS_9"/>
    <property type="match status" value="1"/>
</dbReference>
<feature type="domain" description="Histidine kinase" evidence="7">
    <location>
        <begin position="276"/>
        <end position="486"/>
    </location>
</feature>
<dbReference type="PROSITE" id="PS50112">
    <property type="entry name" value="PAS"/>
    <property type="match status" value="1"/>
</dbReference>
<comment type="catalytic activity">
    <reaction evidence="1">
        <text>ATP + protein L-histidine = ADP + protein N-phospho-L-histidine.</text>
        <dbReference type="EC" id="2.7.13.3"/>
    </reaction>
</comment>
<dbReference type="OrthoDB" id="9813151at2"/>
<feature type="domain" description="PAC" evidence="9">
    <location>
        <begin position="220"/>
        <end position="272"/>
    </location>
</feature>
<evidence type="ECO:0000256" key="4">
    <source>
        <dbReference type="ARBA" id="ARBA00022679"/>
    </source>
</evidence>
<dbReference type="CDD" id="cd00082">
    <property type="entry name" value="HisKA"/>
    <property type="match status" value="1"/>
</dbReference>
<dbReference type="PROSITE" id="PS50113">
    <property type="entry name" value="PAC"/>
    <property type="match status" value="2"/>
</dbReference>
<comment type="caution">
    <text evidence="10">The sequence shown here is derived from an EMBL/GenBank/DDBJ whole genome shotgun (WGS) entry which is preliminary data.</text>
</comment>
<dbReference type="Pfam" id="PF08447">
    <property type="entry name" value="PAS_3"/>
    <property type="match status" value="1"/>
</dbReference>
<evidence type="ECO:0000313" key="11">
    <source>
        <dbReference type="Proteomes" id="UP000286701"/>
    </source>
</evidence>
<protein>
    <recommendedName>
        <fullName evidence="2">histidine kinase</fullName>
        <ecNumber evidence="2">2.7.13.3</ecNumber>
    </recommendedName>
</protein>
<dbReference type="CDD" id="cd00130">
    <property type="entry name" value="PAS"/>
    <property type="match status" value="2"/>
</dbReference>
<dbReference type="EMBL" id="SBIW01000006">
    <property type="protein sequence ID" value="RWY51228.1"/>
    <property type="molecule type" value="Genomic_DNA"/>
</dbReference>
<dbReference type="Pfam" id="PF00512">
    <property type="entry name" value="HisKA"/>
    <property type="match status" value="1"/>
</dbReference>
<dbReference type="FunFam" id="3.30.565.10:FF:000006">
    <property type="entry name" value="Sensor histidine kinase WalK"/>
    <property type="match status" value="1"/>
</dbReference>
<dbReference type="PANTHER" id="PTHR43711">
    <property type="entry name" value="TWO-COMPONENT HISTIDINE KINASE"/>
    <property type="match status" value="1"/>
</dbReference>
<dbReference type="InterPro" id="IPR005467">
    <property type="entry name" value="His_kinase_dom"/>
</dbReference>
<proteinExistence type="predicted"/>
<evidence type="ECO:0000256" key="5">
    <source>
        <dbReference type="ARBA" id="ARBA00022777"/>
    </source>
</evidence>
<dbReference type="GO" id="GO:0000155">
    <property type="term" value="F:phosphorelay sensor kinase activity"/>
    <property type="evidence" value="ECO:0007669"/>
    <property type="project" value="InterPro"/>
</dbReference>
<dbReference type="SUPFAM" id="SSF55874">
    <property type="entry name" value="ATPase domain of HSP90 chaperone/DNA topoisomerase II/histidine kinase"/>
    <property type="match status" value="1"/>
</dbReference>
<dbReference type="SUPFAM" id="SSF47384">
    <property type="entry name" value="Homodimeric domain of signal transducing histidine kinase"/>
    <property type="match status" value="1"/>
</dbReference>
<dbReference type="EC" id="2.7.13.3" evidence="2"/>
<dbReference type="InterPro" id="IPR013655">
    <property type="entry name" value="PAS_fold_3"/>
</dbReference>
<dbReference type="Pfam" id="PF02518">
    <property type="entry name" value="HATPase_c"/>
    <property type="match status" value="1"/>
</dbReference>
<dbReference type="NCBIfam" id="TIGR00229">
    <property type="entry name" value="sensory_box"/>
    <property type="match status" value="2"/>
</dbReference>
<feature type="domain" description="PAC" evidence="9">
    <location>
        <begin position="87"/>
        <end position="139"/>
    </location>
</feature>
<feature type="domain" description="PAS" evidence="8">
    <location>
        <begin position="33"/>
        <end position="64"/>
    </location>
</feature>
<dbReference type="AlphaFoldDB" id="A0A444MNF4"/>
<keyword evidence="6" id="KW-0902">Two-component regulatory system</keyword>
<reference evidence="10 11" key="1">
    <citation type="submission" date="2019-01" db="EMBL/GenBank/DDBJ databases">
        <title>Mucilaginibacter antarcticum sp. nov., isolated from antarctic soil.</title>
        <authorList>
            <person name="Yan Y.-Q."/>
            <person name="Du Z.-J."/>
        </authorList>
    </citation>
    <scope>NUCLEOTIDE SEQUENCE [LARGE SCALE GENOMIC DNA]</scope>
    <source>
        <strain evidence="10 11">F01003</strain>
    </source>
</reference>
<sequence length="486" mass="55635">MAAQLDPEFLASLTDGETLYHNAPCGYFSCLPDGTFIKINRTLLNWLGYTEGDLIGKASLTDLFSKGGKIYYQMFHYPLIQLKGKVNELNYDIHRKDHSFFPALLNTSAIRDVEGQLLAINIIVTDISDRKKYEAELLRGKQMAEAERKEFEFVANFIPEMIWTAEADGKINYVNKRFLDHFNVRPDQLNQDLLSRGIHQEDRSLALRRWVGGIRAEAHFEVQFRLKERSGDYEWYLLKGSPYRNETGAITKWLGSCTNIDAHVRELEKRDEFISITSHELKTPVTTLRAAIQILGRQKDMPPIYQQMINQSNRSVGRISQFIEELLNVNRLNEGQIQLNKRSFDLLELSETCRLDLQAATTTMLELVAEGRFMIIADPDRIEQVIANFVNNAIKYAPNSSVIQMKLVKQDAYIRFSVIDHGLGIASEKLPHLFERYYRADHAGTQYSGLGLGLYICAELIKRHNGQIGVESILGQGSEFWFTLPL</sequence>
<dbReference type="SMART" id="SM00091">
    <property type="entry name" value="PAS"/>
    <property type="match status" value="2"/>
</dbReference>
<dbReference type="RefSeq" id="WP_128534647.1">
    <property type="nucleotide sequence ID" value="NZ_SBIW01000006.1"/>
</dbReference>
<dbReference type="SMART" id="SM00086">
    <property type="entry name" value="PAC"/>
    <property type="match status" value="2"/>
</dbReference>
<dbReference type="InterPro" id="IPR000014">
    <property type="entry name" value="PAS"/>
</dbReference>
<dbReference type="Gene3D" id="3.30.565.10">
    <property type="entry name" value="Histidine kinase-like ATPase, C-terminal domain"/>
    <property type="match status" value="1"/>
</dbReference>
<dbReference type="Proteomes" id="UP000286701">
    <property type="component" value="Unassembled WGS sequence"/>
</dbReference>
<dbReference type="SMART" id="SM00387">
    <property type="entry name" value="HATPase_c"/>
    <property type="match status" value="1"/>
</dbReference>
<dbReference type="InterPro" id="IPR035965">
    <property type="entry name" value="PAS-like_dom_sf"/>
</dbReference>
<evidence type="ECO:0000256" key="3">
    <source>
        <dbReference type="ARBA" id="ARBA00022553"/>
    </source>
</evidence>
<evidence type="ECO:0000256" key="1">
    <source>
        <dbReference type="ARBA" id="ARBA00000085"/>
    </source>
</evidence>
<dbReference type="PRINTS" id="PR00344">
    <property type="entry name" value="BCTRLSENSOR"/>
</dbReference>
<name>A0A444MNF4_9SPHI</name>
<evidence type="ECO:0000259" key="8">
    <source>
        <dbReference type="PROSITE" id="PS50112"/>
    </source>
</evidence>
<keyword evidence="4" id="KW-0808">Transferase</keyword>